<evidence type="ECO:0000256" key="3">
    <source>
        <dbReference type="ARBA" id="ARBA00022679"/>
    </source>
</evidence>
<dbReference type="PRINTS" id="PR00507">
    <property type="entry name" value="N12N6MTFRASE"/>
</dbReference>
<evidence type="ECO:0000259" key="9">
    <source>
        <dbReference type="Pfam" id="PF12950"/>
    </source>
</evidence>
<dbReference type="PROSITE" id="PS00092">
    <property type="entry name" value="N6_MTASE"/>
    <property type="match status" value="1"/>
</dbReference>
<evidence type="ECO:0000256" key="6">
    <source>
        <dbReference type="ARBA" id="ARBA00023125"/>
    </source>
</evidence>
<accession>A0A0U4AT80</accession>
<organism evidence="12 13">
    <name type="scientific">Hymenobacter sedentarius</name>
    <dbReference type="NCBI Taxonomy" id="1411621"/>
    <lineage>
        <taxon>Bacteria</taxon>
        <taxon>Pseudomonadati</taxon>
        <taxon>Bacteroidota</taxon>
        <taxon>Cytophagia</taxon>
        <taxon>Cytophagales</taxon>
        <taxon>Hymenobacteraceae</taxon>
        <taxon>Hymenobacter</taxon>
    </lineage>
</organism>
<dbReference type="Pfam" id="PF07669">
    <property type="entry name" value="Eco57I"/>
    <property type="match status" value="1"/>
</dbReference>
<dbReference type="OrthoDB" id="32195at2"/>
<dbReference type="Gene3D" id="3.40.50.150">
    <property type="entry name" value="Vaccinia Virus protein VP39"/>
    <property type="match status" value="2"/>
</dbReference>
<dbReference type="Pfam" id="PF12950">
    <property type="entry name" value="TaqI_C"/>
    <property type="match status" value="1"/>
</dbReference>
<evidence type="ECO:0000259" key="11">
    <source>
        <dbReference type="Pfam" id="PF25120"/>
    </source>
</evidence>
<evidence type="ECO:0000259" key="8">
    <source>
        <dbReference type="Pfam" id="PF07669"/>
    </source>
</evidence>
<keyword evidence="5" id="KW-0680">Restriction system</keyword>
<keyword evidence="13" id="KW-1185">Reference proteome</keyword>
<gene>
    <name evidence="12" type="ORF">AUC43_17245</name>
</gene>
<dbReference type="InterPro" id="IPR002052">
    <property type="entry name" value="DNA_methylase_N6_adenine_CS"/>
</dbReference>
<sequence>MLSKLLTPAQSLDLAYRRQKPTREQLDKFEAGRTALLNDIRHAVEQNETEEYVKNLVVRFLTNTNFGGYDVNVRQKRDLVIRTGSRPQDPVGVILELKRPQSAGEMVTPANLNRRAFHELLYYYLQDRDKRADTDSKSLKRLVITNGYEWYLFDALDFDRLFWSNAVLKSQFREFERKAASSKKTSFFYDDIAAPFLAALEAEIPFTYFDLTTPAPERDQILISKVLSPPHLLKEPFAQDANTLNRAFYEELLYLIGLEEIKDKGRKLIQRCAAERQQPGSLLENTRLILDSENELTNLTPAEAAGYGTTADERLTGVALELCLTWVNRLLFLKLLEGQLRRYHPGHDARFRFLTPELIPEYDTLNKLFFRVLNTPPAERKEPVKTQYAHIPYLNSSLYEPSLLENKTIKVSALEDHLPLPLLRKSVLRTTGPAPDALAYLLRFLDAYDFASEGEEQVQEDGKTLISAAVLGLIFEKLNGYKDGSFYTPGFITMYICRQTLRRAVVQHFNKQYSFGADTIAQLADALDGKQRPAYSEHFNQLTVCDPAVGSGHFLVSALNELLAIKSELSLLLDDEGRRLRYSLVVARDELVVKDEDERLVQYRATLGSDGSRTVPLEHTRLQSALFREKRHLMEHALFGVDLNPNSVRICRLRLWIELLKHAYYRPDTGYQELETLPNLDLNIKPGNSLLSRFPLDADLSDVFKQGKFSLKTYRETVHTYFNSRGREAKEDLQGYLQQIKQQFTAVLHKKDKKREALRRFRGQFAALDTQHFLIPETPKQREARQVEMRRLELYGDQLEKEIAAHEQGALFREAFEWRFEFPEILDDQGQFRGFDVVVGNPPYIRQEELVPAAKKHLKDHYETGSSGADLYIYFMELGAKLLAPGGELSFITSNKWLNTGFGEPLRRWLPASHTLVEFIDFGDLYVFPQVKAYPAILSFKRQPPVTSTTFRTALIPTLPESSLDELVDEHVRLVLQSTLRETGWSLSEAPKQKRVDALMAAGIPLKEYVKGNFFYGIKTGLNEAFVVDASTREQLIAEDPASEEILKPFLAGRDLKRYQIPNSKNYLILLPSGWTRRQLGWQKDKRGSYAVPPATPAHASPWEALETRYPAIARYLLTFEAAASKRSDKGQYWWELRACDYYDLFAEDKIMWKEIAVYQEFTLDIKGTYANNKTFFVPGKDLYLLGVLNSAPIFYVLQQITTKMKDNAMAMQLSQVSQLPIPIATPAQQAEIAALVEQVLAAKAADATADTAELEQQIDTLVAALYGLTPAEQQLLTA</sequence>
<protein>
    <recommendedName>
        <fullName evidence="1">site-specific DNA-methyltransferase (adenine-specific)</fullName>
        <ecNumber evidence="1">2.1.1.72</ecNumber>
    </recommendedName>
</protein>
<dbReference type="SUPFAM" id="SSF53335">
    <property type="entry name" value="S-adenosyl-L-methionine-dependent methyltransferases"/>
    <property type="match status" value="1"/>
</dbReference>
<dbReference type="AlphaFoldDB" id="A0A0U4AT80"/>
<comment type="catalytic activity">
    <reaction evidence="7">
        <text>a 2'-deoxyadenosine in DNA + S-adenosyl-L-methionine = an N(6)-methyl-2'-deoxyadenosine in DNA + S-adenosyl-L-homocysteine + H(+)</text>
        <dbReference type="Rhea" id="RHEA:15197"/>
        <dbReference type="Rhea" id="RHEA-COMP:12418"/>
        <dbReference type="Rhea" id="RHEA-COMP:12419"/>
        <dbReference type="ChEBI" id="CHEBI:15378"/>
        <dbReference type="ChEBI" id="CHEBI:57856"/>
        <dbReference type="ChEBI" id="CHEBI:59789"/>
        <dbReference type="ChEBI" id="CHEBI:90615"/>
        <dbReference type="ChEBI" id="CHEBI:90616"/>
        <dbReference type="EC" id="2.1.1.72"/>
    </reaction>
</comment>
<dbReference type="InterPro" id="IPR011639">
    <property type="entry name" value="MethylTrfase_TaqI-like_dom"/>
</dbReference>
<dbReference type="Pfam" id="PF25120">
    <property type="entry name" value="DUF7814"/>
    <property type="match status" value="1"/>
</dbReference>
<evidence type="ECO:0000259" key="10">
    <source>
        <dbReference type="Pfam" id="PF23653"/>
    </source>
</evidence>
<dbReference type="EC" id="2.1.1.72" evidence="1"/>
<dbReference type="GO" id="GO:0032259">
    <property type="term" value="P:methylation"/>
    <property type="evidence" value="ECO:0007669"/>
    <property type="project" value="UniProtKB-KW"/>
</dbReference>
<dbReference type="GO" id="GO:0009007">
    <property type="term" value="F:site-specific DNA-methyltransferase (adenine-specific) activity"/>
    <property type="evidence" value="ECO:0007669"/>
    <property type="project" value="UniProtKB-EC"/>
</dbReference>
<evidence type="ECO:0000256" key="7">
    <source>
        <dbReference type="ARBA" id="ARBA00047942"/>
    </source>
</evidence>
<dbReference type="KEGG" id="hyg:AUC43_17245"/>
<evidence type="ECO:0000256" key="1">
    <source>
        <dbReference type="ARBA" id="ARBA00011900"/>
    </source>
</evidence>
<evidence type="ECO:0000313" key="13">
    <source>
        <dbReference type="Proteomes" id="UP000059542"/>
    </source>
</evidence>
<dbReference type="InterPro" id="IPR025931">
    <property type="entry name" value="TaqI_C"/>
</dbReference>
<dbReference type="InterPro" id="IPR050953">
    <property type="entry name" value="N4_N6_ade-DNA_methylase"/>
</dbReference>
<dbReference type="PANTHER" id="PTHR33841">
    <property type="entry name" value="DNA METHYLTRANSFERASE YEEA-RELATED"/>
    <property type="match status" value="1"/>
</dbReference>
<dbReference type="STRING" id="1411621.AUC43_17245"/>
<evidence type="ECO:0000256" key="4">
    <source>
        <dbReference type="ARBA" id="ARBA00022691"/>
    </source>
</evidence>
<dbReference type="RefSeq" id="WP_068196521.1">
    <property type="nucleotide sequence ID" value="NZ_CP013909.1"/>
</dbReference>
<keyword evidence="6" id="KW-0238">DNA-binding</keyword>
<evidence type="ECO:0000256" key="2">
    <source>
        <dbReference type="ARBA" id="ARBA00022603"/>
    </source>
</evidence>
<dbReference type="GO" id="GO:0003677">
    <property type="term" value="F:DNA binding"/>
    <property type="evidence" value="ECO:0007669"/>
    <property type="project" value="UniProtKB-KW"/>
</dbReference>
<dbReference type="Proteomes" id="UP000059542">
    <property type="component" value="Chromosome"/>
</dbReference>
<feature type="domain" description="TaqI-like C-terminal specificity" evidence="9">
    <location>
        <begin position="1048"/>
        <end position="1222"/>
    </location>
</feature>
<reference evidence="12 13" key="1">
    <citation type="submission" date="2015-12" db="EMBL/GenBank/DDBJ databases">
        <authorList>
            <person name="Shamseldin A."/>
            <person name="Moawad H."/>
            <person name="Abd El-Rahim W.M."/>
            <person name="Sadowsky M.J."/>
        </authorList>
    </citation>
    <scope>NUCLEOTIDE SEQUENCE [LARGE SCALE GENOMIC DNA]</scope>
    <source>
        <strain evidence="12 13">DG5B</strain>
    </source>
</reference>
<evidence type="ECO:0000313" key="12">
    <source>
        <dbReference type="EMBL" id="ALW86672.1"/>
    </source>
</evidence>
<dbReference type="EMBL" id="CP013909">
    <property type="protein sequence ID" value="ALW86672.1"/>
    <property type="molecule type" value="Genomic_DNA"/>
</dbReference>
<keyword evidence="3" id="KW-0808">Transferase</keyword>
<dbReference type="GO" id="GO:0009307">
    <property type="term" value="P:DNA restriction-modification system"/>
    <property type="evidence" value="ECO:0007669"/>
    <property type="project" value="UniProtKB-KW"/>
</dbReference>
<dbReference type="PANTHER" id="PTHR33841:SF1">
    <property type="entry name" value="DNA METHYLTRANSFERASE A"/>
    <property type="match status" value="1"/>
</dbReference>
<dbReference type="InterPro" id="IPR056716">
    <property type="entry name" value="DUF7814"/>
</dbReference>
<dbReference type="InterPro" id="IPR055573">
    <property type="entry name" value="DUF7149"/>
</dbReference>
<feature type="domain" description="DUF7149" evidence="10">
    <location>
        <begin position="7"/>
        <end position="240"/>
    </location>
</feature>
<keyword evidence="4" id="KW-0949">S-adenosyl-L-methionine</keyword>
<dbReference type="InterPro" id="IPR029063">
    <property type="entry name" value="SAM-dependent_MTases_sf"/>
</dbReference>
<proteinExistence type="predicted"/>
<dbReference type="REBASE" id="137080">
    <property type="entry name" value="Hsp5BORF17245P"/>
</dbReference>
<name>A0A0U4AT80_9BACT</name>
<dbReference type="Pfam" id="PF23653">
    <property type="entry name" value="DUF7149"/>
    <property type="match status" value="1"/>
</dbReference>
<feature type="domain" description="Type II methyltransferase M.TaqI-like" evidence="8">
    <location>
        <begin position="637"/>
        <end position="928"/>
    </location>
</feature>
<evidence type="ECO:0000256" key="5">
    <source>
        <dbReference type="ARBA" id="ARBA00022747"/>
    </source>
</evidence>
<feature type="domain" description="DUF7814" evidence="11">
    <location>
        <begin position="241"/>
        <end position="466"/>
    </location>
</feature>
<keyword evidence="2" id="KW-0489">Methyltransferase</keyword>